<feature type="non-terminal residue" evidence="2">
    <location>
        <position position="1"/>
    </location>
</feature>
<feature type="region of interest" description="Disordered" evidence="1">
    <location>
        <begin position="88"/>
        <end position="189"/>
    </location>
</feature>
<protein>
    <submittedName>
        <fullName evidence="2">Uncharacterized protein</fullName>
    </submittedName>
</protein>
<dbReference type="GO" id="GO:0005911">
    <property type="term" value="C:cell-cell junction"/>
    <property type="evidence" value="ECO:0007669"/>
    <property type="project" value="InterPro"/>
</dbReference>
<feature type="compositionally biased region" description="Basic and acidic residues" evidence="1">
    <location>
        <begin position="158"/>
        <end position="179"/>
    </location>
</feature>
<gene>
    <name evidence="2" type="primary">ORF31149</name>
</gene>
<evidence type="ECO:0000256" key="1">
    <source>
        <dbReference type="SAM" id="MobiDB-lite"/>
    </source>
</evidence>
<accession>A0A0B6YQS6</accession>
<dbReference type="InterPro" id="IPR028842">
    <property type="entry name" value="Afadin"/>
</dbReference>
<feature type="compositionally biased region" description="Basic and acidic residues" evidence="1">
    <location>
        <begin position="120"/>
        <end position="150"/>
    </location>
</feature>
<reference evidence="2" key="1">
    <citation type="submission" date="2014-12" db="EMBL/GenBank/DDBJ databases">
        <title>Insight into the proteome of Arion vulgaris.</title>
        <authorList>
            <person name="Aradska J."/>
            <person name="Bulat T."/>
            <person name="Smidak R."/>
            <person name="Sarate P."/>
            <person name="Gangsoo J."/>
            <person name="Sialana F."/>
            <person name="Bilban M."/>
            <person name="Lubec G."/>
        </authorList>
    </citation>
    <scope>NUCLEOTIDE SEQUENCE</scope>
    <source>
        <tissue evidence="2">Skin</tissue>
    </source>
</reference>
<dbReference type="EMBL" id="HACG01010955">
    <property type="protein sequence ID" value="CEK57820.1"/>
    <property type="molecule type" value="Transcribed_RNA"/>
</dbReference>
<dbReference type="PANTHER" id="PTHR10398">
    <property type="entry name" value="AFADIN"/>
    <property type="match status" value="1"/>
</dbReference>
<dbReference type="PANTHER" id="PTHR10398:SF2">
    <property type="entry name" value="AFADIN"/>
    <property type="match status" value="1"/>
</dbReference>
<evidence type="ECO:0000313" key="2">
    <source>
        <dbReference type="EMBL" id="CEK57820.1"/>
    </source>
</evidence>
<feature type="compositionally biased region" description="Acidic residues" evidence="1">
    <location>
        <begin position="180"/>
        <end position="189"/>
    </location>
</feature>
<feature type="compositionally biased region" description="Low complexity" evidence="1">
    <location>
        <begin position="1"/>
        <end position="33"/>
    </location>
</feature>
<name>A0A0B6YQS6_9EUPU</name>
<dbReference type="AlphaFoldDB" id="A0A0B6YQS6"/>
<organism evidence="2">
    <name type="scientific">Arion vulgaris</name>
    <dbReference type="NCBI Taxonomy" id="1028688"/>
    <lineage>
        <taxon>Eukaryota</taxon>
        <taxon>Metazoa</taxon>
        <taxon>Spiralia</taxon>
        <taxon>Lophotrochozoa</taxon>
        <taxon>Mollusca</taxon>
        <taxon>Gastropoda</taxon>
        <taxon>Heterobranchia</taxon>
        <taxon>Euthyneura</taxon>
        <taxon>Panpulmonata</taxon>
        <taxon>Eupulmonata</taxon>
        <taxon>Stylommatophora</taxon>
        <taxon>Helicina</taxon>
        <taxon>Arionoidea</taxon>
        <taxon>Arionidae</taxon>
        <taxon>Arion</taxon>
    </lineage>
</organism>
<proteinExistence type="predicted"/>
<feature type="non-terminal residue" evidence="2">
    <location>
        <position position="189"/>
    </location>
</feature>
<sequence>ERRHSPNTVQQQPKQPQAQQYQPQQLIQQQNNQPQPPHQLHSINRVVPPAIDVRDSTPLGFQVVRDGYKPSDPVSYSNYQNINYASNVRASSGPESQIKPAVPSFKPKLRDLNETNNRSAWDRDAKEKAQEEEKEELFRSRQHEMADLESRPYLTPQDQDRLRKIKTEHEFQRRVREIDYENNDDDDDD</sequence>
<feature type="region of interest" description="Disordered" evidence="1">
    <location>
        <begin position="1"/>
        <end position="41"/>
    </location>
</feature>